<sequence>FSSYTFPEDYYEYSLHLGSLRRIKNLISLNEYQPLSSSLFSRRSVILKSSPGQPVQPMQPSLMSHFEPFIYSPNGLALPHKYDKSYSSYSSQMYHHAPLRSLAQSELS</sequence>
<protein>
    <submittedName>
        <fullName evidence="1">Uncharacterized protein</fullName>
    </submittedName>
</protein>
<evidence type="ECO:0000313" key="2">
    <source>
        <dbReference type="Proteomes" id="UP000749559"/>
    </source>
</evidence>
<dbReference type="Proteomes" id="UP000749559">
    <property type="component" value="Unassembled WGS sequence"/>
</dbReference>
<organism evidence="1 2">
    <name type="scientific">Owenia fusiformis</name>
    <name type="common">Polychaete worm</name>
    <dbReference type="NCBI Taxonomy" id="6347"/>
    <lineage>
        <taxon>Eukaryota</taxon>
        <taxon>Metazoa</taxon>
        <taxon>Spiralia</taxon>
        <taxon>Lophotrochozoa</taxon>
        <taxon>Annelida</taxon>
        <taxon>Polychaeta</taxon>
        <taxon>Sedentaria</taxon>
        <taxon>Canalipalpata</taxon>
        <taxon>Sabellida</taxon>
        <taxon>Oweniida</taxon>
        <taxon>Oweniidae</taxon>
        <taxon>Owenia</taxon>
    </lineage>
</organism>
<gene>
    <name evidence="1" type="ORF">OFUS_LOCUS8015</name>
</gene>
<proteinExistence type="predicted"/>
<comment type="caution">
    <text evidence="1">The sequence shown here is derived from an EMBL/GenBank/DDBJ whole genome shotgun (WGS) entry which is preliminary data.</text>
</comment>
<dbReference type="AlphaFoldDB" id="A0A8S4NJR5"/>
<accession>A0A8S4NJR5</accession>
<evidence type="ECO:0000313" key="1">
    <source>
        <dbReference type="EMBL" id="CAH1781437.1"/>
    </source>
</evidence>
<name>A0A8S4NJR5_OWEFU</name>
<feature type="non-terminal residue" evidence="1">
    <location>
        <position position="108"/>
    </location>
</feature>
<dbReference type="EMBL" id="CAIIXF020000004">
    <property type="protein sequence ID" value="CAH1781437.1"/>
    <property type="molecule type" value="Genomic_DNA"/>
</dbReference>
<keyword evidence="2" id="KW-1185">Reference proteome</keyword>
<reference evidence="1" key="1">
    <citation type="submission" date="2022-03" db="EMBL/GenBank/DDBJ databases">
        <authorList>
            <person name="Martin C."/>
        </authorList>
    </citation>
    <scope>NUCLEOTIDE SEQUENCE</scope>
</reference>
<feature type="non-terminal residue" evidence="1">
    <location>
        <position position="1"/>
    </location>
</feature>